<accession>A0A927IBF3</accession>
<name>A0A927IBF3_9ACTN</name>
<evidence type="ECO:0000313" key="1">
    <source>
        <dbReference type="EMBL" id="MBD3930151.1"/>
    </source>
</evidence>
<reference evidence="1" key="1">
    <citation type="submission" date="2020-09" db="EMBL/GenBank/DDBJ databases">
        <title>Secondary metabolite and genome analysis of marine Streptomyces chumphonensis KK1-2T.</title>
        <authorList>
            <person name="Phongsopitanun W."/>
            <person name="Kanchanasin P."/>
            <person name="Pittayakhajonwut P."/>
            <person name="Suwanborirux K."/>
            <person name="Tanasupawat S."/>
        </authorList>
    </citation>
    <scope>NUCLEOTIDE SEQUENCE</scope>
    <source>
        <strain evidence="1">KK1-2</strain>
    </source>
</reference>
<keyword evidence="2" id="KW-1185">Reference proteome</keyword>
<dbReference type="EMBL" id="JACXYU010000001">
    <property type="protein sequence ID" value="MBD3930151.1"/>
    <property type="molecule type" value="Genomic_DNA"/>
</dbReference>
<protein>
    <submittedName>
        <fullName evidence="1">(2Fe-2S)-binding protein</fullName>
    </submittedName>
</protein>
<organism evidence="1 2">
    <name type="scientific">Streptomyces chumphonensis</name>
    <dbReference type="NCBI Taxonomy" id="1214925"/>
    <lineage>
        <taxon>Bacteria</taxon>
        <taxon>Bacillati</taxon>
        <taxon>Actinomycetota</taxon>
        <taxon>Actinomycetes</taxon>
        <taxon>Kitasatosporales</taxon>
        <taxon>Streptomycetaceae</taxon>
        <taxon>Streptomyces</taxon>
    </lineage>
</organism>
<comment type="caution">
    <text evidence="1">The sequence shown here is derived from an EMBL/GenBank/DDBJ whole genome shotgun (WGS) entry which is preliminary data.</text>
</comment>
<dbReference type="AlphaFoldDB" id="A0A927IBF3"/>
<sequence length="244" mass="25787">MAAGTYRRFAAAFPLLRVTTEPPTGGGWLTGRALAADDALRGHLLSRQAQAMESAQGAAPRPDVAATEILHQYAFVACLAMSAPWYLERRVPWLDADGVAYHEARGVLALTPTRVTVLPGDPAAALPGARTVPDEEALRADLRAAVAAHLEPLLTAFGPLLRRGARGMWGVATDELADGLGYLGDLLGDRPAAARAADALLPGGTPPFAGSARFRPDGTRTRMNCCLYYTFPSAQLCAACPRVR</sequence>
<dbReference type="Proteomes" id="UP000632289">
    <property type="component" value="Unassembled WGS sequence"/>
</dbReference>
<gene>
    <name evidence="1" type="ORF">IF129_00995</name>
</gene>
<proteinExistence type="predicted"/>
<evidence type="ECO:0000313" key="2">
    <source>
        <dbReference type="Proteomes" id="UP000632289"/>
    </source>
</evidence>